<keyword evidence="14" id="KW-0676">Redox-active center</keyword>
<accession>A0A9Q0BGN2</accession>
<evidence type="ECO:0000256" key="19">
    <source>
        <dbReference type="SAM" id="MobiDB-lite"/>
    </source>
</evidence>
<dbReference type="OrthoDB" id="338622at2759"/>
<comment type="subcellular location">
    <subcellularLocation>
        <location evidence="2">Membrane</location>
        <topology evidence="2">Multi-pass membrane protein</topology>
    </subcellularLocation>
    <subcellularLocation>
        <location evidence="1">Nucleus</location>
    </subcellularLocation>
</comment>
<evidence type="ECO:0000313" key="22">
    <source>
        <dbReference type="Proteomes" id="UP001055219"/>
    </source>
</evidence>
<evidence type="ECO:0000313" key="21">
    <source>
        <dbReference type="EMBL" id="KAI6784161.1"/>
    </source>
</evidence>
<comment type="subunit">
    <text evidence="3">Monomer.</text>
</comment>
<reference evidence="21" key="1">
    <citation type="journal article" date="2021" name="J Fungi (Basel)">
        <title>Genomic and Metabolomic Analyses of the Marine Fungus Emericellopsis cladophorae: Insights into Saltwater Adaptability Mechanisms and Its Biosynthetic Potential.</title>
        <authorList>
            <person name="Goncalves M.F.M."/>
            <person name="Hilario S."/>
            <person name="Van de Peer Y."/>
            <person name="Esteves A.C."/>
            <person name="Alves A."/>
        </authorList>
    </citation>
    <scope>NUCLEOTIDE SEQUENCE</scope>
    <source>
        <strain evidence="21">MUM 19.33</strain>
    </source>
</reference>
<evidence type="ECO:0000256" key="4">
    <source>
        <dbReference type="ARBA" id="ARBA00013017"/>
    </source>
</evidence>
<keyword evidence="13" id="KW-0539">Nucleus</keyword>
<dbReference type="GO" id="GO:0022857">
    <property type="term" value="F:transmembrane transporter activity"/>
    <property type="evidence" value="ECO:0007669"/>
    <property type="project" value="TreeGrafter"/>
</dbReference>
<dbReference type="Gene3D" id="1.20.1250.20">
    <property type="entry name" value="MFS general substrate transporter like domains"/>
    <property type="match status" value="1"/>
</dbReference>
<evidence type="ECO:0000256" key="11">
    <source>
        <dbReference type="ARBA" id="ARBA00023136"/>
    </source>
</evidence>
<protein>
    <recommendedName>
        <fullName evidence="4">thioredoxin-dependent peroxiredoxin</fullName>
        <ecNumber evidence="4">1.11.1.24</ecNumber>
    </recommendedName>
    <alternativeName>
        <fullName evidence="18">Nuclear thiol peroxidase</fullName>
    </alternativeName>
    <alternativeName>
        <fullName evidence="15">Thioredoxin peroxidase</fullName>
    </alternativeName>
</protein>
<comment type="catalytic activity">
    <reaction evidence="17">
        <text>a hydroperoxide + [thioredoxin]-dithiol = an alcohol + [thioredoxin]-disulfide + H2O</text>
        <dbReference type="Rhea" id="RHEA:62620"/>
        <dbReference type="Rhea" id="RHEA-COMP:10698"/>
        <dbReference type="Rhea" id="RHEA-COMP:10700"/>
        <dbReference type="ChEBI" id="CHEBI:15377"/>
        <dbReference type="ChEBI" id="CHEBI:29950"/>
        <dbReference type="ChEBI" id="CHEBI:30879"/>
        <dbReference type="ChEBI" id="CHEBI:35924"/>
        <dbReference type="ChEBI" id="CHEBI:50058"/>
        <dbReference type="EC" id="1.11.1.24"/>
    </reaction>
</comment>
<keyword evidence="22" id="KW-1185">Reference proteome</keyword>
<keyword evidence="7" id="KW-0812">Transmembrane</keyword>
<dbReference type="GeneID" id="75831193"/>
<keyword evidence="6" id="KW-0575">Peroxidase</keyword>
<dbReference type="AlphaFoldDB" id="A0A9Q0BGN2"/>
<name>A0A9Q0BGN2_9HYPO</name>
<reference evidence="21" key="2">
    <citation type="submission" date="2022-07" db="EMBL/GenBank/DDBJ databases">
        <authorList>
            <person name="Goncalves M.F.M."/>
            <person name="Hilario S."/>
            <person name="Van De Peer Y."/>
            <person name="Esteves A.C."/>
            <person name="Alves A."/>
        </authorList>
    </citation>
    <scope>NUCLEOTIDE SEQUENCE</scope>
    <source>
        <strain evidence="21">MUM 19.33</strain>
    </source>
</reference>
<comment type="caution">
    <text evidence="21">The sequence shown here is derived from an EMBL/GenBank/DDBJ whole genome shotgun (WGS) entry which is preliminary data.</text>
</comment>
<dbReference type="SUPFAM" id="SSF52833">
    <property type="entry name" value="Thioredoxin-like"/>
    <property type="match status" value="1"/>
</dbReference>
<evidence type="ECO:0000256" key="5">
    <source>
        <dbReference type="ARBA" id="ARBA00022448"/>
    </source>
</evidence>
<keyword evidence="5" id="KW-0813">Transport</keyword>
<evidence type="ECO:0000256" key="17">
    <source>
        <dbReference type="ARBA" id="ARBA00049091"/>
    </source>
</evidence>
<dbReference type="GO" id="GO:0034599">
    <property type="term" value="P:cellular response to oxidative stress"/>
    <property type="evidence" value="ECO:0007669"/>
    <property type="project" value="UniProtKB-ARBA"/>
</dbReference>
<dbReference type="Gene3D" id="3.40.30.10">
    <property type="entry name" value="Glutaredoxin"/>
    <property type="match status" value="1"/>
</dbReference>
<feature type="region of interest" description="Disordered" evidence="19">
    <location>
        <begin position="1"/>
        <end position="85"/>
    </location>
</feature>
<evidence type="ECO:0000256" key="9">
    <source>
        <dbReference type="ARBA" id="ARBA00022989"/>
    </source>
</evidence>
<evidence type="ECO:0000256" key="2">
    <source>
        <dbReference type="ARBA" id="ARBA00004141"/>
    </source>
</evidence>
<keyword evidence="11" id="KW-0472">Membrane</keyword>
<evidence type="ECO:0000256" key="10">
    <source>
        <dbReference type="ARBA" id="ARBA00023002"/>
    </source>
</evidence>
<keyword evidence="8" id="KW-0049">Antioxidant</keyword>
<evidence type="ECO:0000256" key="7">
    <source>
        <dbReference type="ARBA" id="ARBA00022692"/>
    </source>
</evidence>
<dbReference type="SUPFAM" id="SSF103473">
    <property type="entry name" value="MFS general substrate transporter"/>
    <property type="match status" value="1"/>
</dbReference>
<dbReference type="InterPro" id="IPR013766">
    <property type="entry name" value="Thioredoxin_domain"/>
</dbReference>
<evidence type="ECO:0000256" key="8">
    <source>
        <dbReference type="ARBA" id="ARBA00022862"/>
    </source>
</evidence>
<dbReference type="PANTHER" id="PTHR43791:SF79">
    <property type="entry name" value="MAJOR FACILITATOR SUPERFAMILY (MFS) PROFILE DOMAIN-CONTAINING PROTEIN"/>
    <property type="match status" value="1"/>
</dbReference>
<proteinExistence type="inferred from homology"/>
<dbReference type="EMBL" id="JAGIXG020000005">
    <property type="protein sequence ID" value="KAI6784161.1"/>
    <property type="molecule type" value="Genomic_DNA"/>
</dbReference>
<dbReference type="EC" id="1.11.1.24" evidence="4"/>
<dbReference type="GO" id="GO:0016020">
    <property type="term" value="C:membrane"/>
    <property type="evidence" value="ECO:0007669"/>
    <property type="project" value="UniProtKB-SubCell"/>
</dbReference>
<dbReference type="InterPro" id="IPR036249">
    <property type="entry name" value="Thioredoxin-like_sf"/>
</dbReference>
<evidence type="ECO:0000256" key="15">
    <source>
        <dbReference type="ARBA" id="ARBA00032824"/>
    </source>
</evidence>
<gene>
    <name evidence="21" type="ORF">J7T54_004707</name>
</gene>
<organism evidence="21 22">
    <name type="scientific">Emericellopsis cladophorae</name>
    <dbReference type="NCBI Taxonomy" id="2686198"/>
    <lineage>
        <taxon>Eukaryota</taxon>
        <taxon>Fungi</taxon>
        <taxon>Dikarya</taxon>
        <taxon>Ascomycota</taxon>
        <taxon>Pezizomycotina</taxon>
        <taxon>Sordariomycetes</taxon>
        <taxon>Hypocreomycetidae</taxon>
        <taxon>Hypocreales</taxon>
        <taxon>Bionectriaceae</taxon>
        <taxon>Emericellopsis</taxon>
    </lineage>
</organism>
<evidence type="ECO:0000256" key="6">
    <source>
        <dbReference type="ARBA" id="ARBA00022559"/>
    </source>
</evidence>
<sequence>MVVELRKRKAHQQPAVEQPAPKKKASSQKLNKSAKAAPAKTKKAADDSDKAAAEQPAKSANGTTDKVEDVNVKDAVPAQPKTYSEGDVVDDLETFGGEVQTHESETTTLKDLLDASKKAVVLFTYPKASTPGCTTQVCLFRDALDEIKAPGLSVYGLSADSPKANTTFHTKKELTYPLLCDQKRTLIKAIGLAKVPNGTARGVFVIDKEGKILLSRSGGPAATVDAVKALLETIAGLLPGAILIISKWHLPGETRTRIAILYTSADTRGAFSGLLAYAIAKMDGVAGLHGRRLIFILEGIMSVFVASVCFFLLCDSPALSGSWLDADKIRYLEFRQVTRRSTNAREFKESNKHFSKAIFKDIFGNYKIYLLIFANWSNALSNYAMKITMPTILTSMGYTSAHAQLMTIPPYAIY</sequence>
<dbReference type="PROSITE" id="PS51352">
    <property type="entry name" value="THIOREDOXIN_2"/>
    <property type="match status" value="1"/>
</dbReference>
<evidence type="ECO:0000256" key="3">
    <source>
        <dbReference type="ARBA" id="ARBA00011245"/>
    </source>
</evidence>
<comment type="similarity">
    <text evidence="16">Belongs to the peroxiredoxin family. BCP/PrxQ subfamily.</text>
</comment>
<evidence type="ECO:0000256" key="12">
    <source>
        <dbReference type="ARBA" id="ARBA00023157"/>
    </source>
</evidence>
<evidence type="ECO:0000256" key="16">
    <source>
        <dbReference type="ARBA" id="ARBA00038489"/>
    </source>
</evidence>
<dbReference type="PANTHER" id="PTHR43791">
    <property type="entry name" value="PERMEASE-RELATED"/>
    <property type="match status" value="1"/>
</dbReference>
<evidence type="ECO:0000256" key="13">
    <source>
        <dbReference type="ARBA" id="ARBA00023242"/>
    </source>
</evidence>
<feature type="compositionally biased region" description="Basic residues" evidence="19">
    <location>
        <begin position="1"/>
        <end position="11"/>
    </location>
</feature>
<evidence type="ECO:0000259" key="20">
    <source>
        <dbReference type="PROSITE" id="PS51352"/>
    </source>
</evidence>
<dbReference type="CDD" id="cd03017">
    <property type="entry name" value="PRX_BCP"/>
    <property type="match status" value="1"/>
</dbReference>
<dbReference type="InterPro" id="IPR000866">
    <property type="entry name" value="AhpC/TSA"/>
</dbReference>
<keyword evidence="10" id="KW-0560">Oxidoreductase</keyword>
<evidence type="ECO:0000256" key="14">
    <source>
        <dbReference type="ARBA" id="ARBA00023284"/>
    </source>
</evidence>
<feature type="domain" description="Thioredoxin" evidence="20">
    <location>
        <begin position="70"/>
        <end position="236"/>
    </location>
</feature>
<evidence type="ECO:0000256" key="18">
    <source>
        <dbReference type="ARBA" id="ARBA00077538"/>
    </source>
</evidence>
<dbReference type="Proteomes" id="UP001055219">
    <property type="component" value="Unassembled WGS sequence"/>
</dbReference>
<dbReference type="GO" id="GO:0005634">
    <property type="term" value="C:nucleus"/>
    <property type="evidence" value="ECO:0007669"/>
    <property type="project" value="UniProtKB-SubCell"/>
</dbReference>
<dbReference type="GO" id="GO:0008379">
    <property type="term" value="F:thioredoxin peroxidase activity"/>
    <property type="evidence" value="ECO:0007669"/>
    <property type="project" value="UniProtKB-ARBA"/>
</dbReference>
<dbReference type="FunFam" id="3.40.30.10:FF:000157">
    <property type="entry name" value="DOT5p Nuclear thiol peroxidase"/>
    <property type="match status" value="1"/>
</dbReference>
<feature type="compositionally biased region" description="Basic and acidic residues" evidence="19">
    <location>
        <begin position="43"/>
        <end position="52"/>
    </location>
</feature>
<dbReference type="RefSeq" id="XP_051365017.1">
    <property type="nucleotide sequence ID" value="XM_051503389.1"/>
</dbReference>
<evidence type="ECO:0000256" key="1">
    <source>
        <dbReference type="ARBA" id="ARBA00004123"/>
    </source>
</evidence>
<keyword evidence="12" id="KW-1015">Disulfide bond</keyword>
<keyword evidence="9" id="KW-1133">Transmembrane helix</keyword>
<dbReference type="InterPro" id="IPR036259">
    <property type="entry name" value="MFS_trans_sf"/>
</dbReference>
<dbReference type="Pfam" id="PF00578">
    <property type="entry name" value="AhpC-TSA"/>
    <property type="match status" value="1"/>
</dbReference>